<keyword evidence="8 13" id="KW-0566">Pantothenate biosynthesis</keyword>
<dbReference type="HAMAP" id="MF_00158">
    <property type="entry name" value="PanC"/>
    <property type="match status" value="1"/>
</dbReference>
<comment type="pathway">
    <text evidence="2 13">Cofactor biosynthesis; (R)-pantothenate biosynthesis; (R)-pantothenate from (R)-pantoate and beta-alanine: step 1/1.</text>
</comment>
<feature type="binding site" evidence="13">
    <location>
        <position position="163"/>
    </location>
    <ligand>
        <name>ATP</name>
        <dbReference type="ChEBI" id="CHEBI:30616"/>
    </ligand>
</feature>
<dbReference type="PANTHER" id="PTHR21299">
    <property type="entry name" value="CYTIDYLATE KINASE/PANTOATE-BETA-ALANINE LIGASE"/>
    <property type="match status" value="1"/>
</dbReference>
<sequence>MSLLREEGARIALVPTMGALHDGHMALVDNARRHADAVVVSIFVNPTQFGPNEDLDAYPRTFERDTELLRAAGVDILWAPTAATVYPQGFATKLHVDGPSRGYCGGARPGHFDGVALVVAKLFNQVQPDVALFGEKDFQQLAVIRQMARDLDFNLEILGVPIVRDADGLALSSRNAYLTPEQRAAALALPRALEDVARDIRGGKAVADTLAAATAKILAGGFDAVDYFALADAVTLEELHAFDGRDARLLAAAKIGKTRLIDNLAM</sequence>
<dbReference type="FunFam" id="3.40.50.620:FF:000114">
    <property type="entry name" value="Pantothenate synthetase"/>
    <property type="match status" value="1"/>
</dbReference>
<reference evidence="14 15" key="1">
    <citation type="submission" date="2020-08" db="EMBL/GenBank/DDBJ databases">
        <title>Genomic Encyclopedia of Type Strains, Phase IV (KMG-IV): sequencing the most valuable type-strain genomes for metagenomic binning, comparative biology and taxonomic classification.</title>
        <authorList>
            <person name="Goeker M."/>
        </authorList>
    </citation>
    <scope>NUCLEOTIDE SEQUENCE [LARGE SCALE GENOMIC DNA]</scope>
    <source>
        <strain evidence="14 15">DSM 29050</strain>
    </source>
</reference>
<evidence type="ECO:0000256" key="2">
    <source>
        <dbReference type="ARBA" id="ARBA00004990"/>
    </source>
</evidence>
<evidence type="ECO:0000256" key="8">
    <source>
        <dbReference type="ARBA" id="ARBA00022655"/>
    </source>
</evidence>
<evidence type="ECO:0000256" key="3">
    <source>
        <dbReference type="ARBA" id="ARBA00009256"/>
    </source>
</evidence>
<evidence type="ECO:0000256" key="7">
    <source>
        <dbReference type="ARBA" id="ARBA00022598"/>
    </source>
</evidence>
<dbReference type="Proteomes" id="UP000581447">
    <property type="component" value="Unassembled WGS sequence"/>
</dbReference>
<evidence type="ECO:0000256" key="5">
    <source>
        <dbReference type="ARBA" id="ARBA00014155"/>
    </source>
</evidence>
<dbReference type="InterPro" id="IPR004821">
    <property type="entry name" value="Cyt_trans-like"/>
</dbReference>
<dbReference type="InterPro" id="IPR003721">
    <property type="entry name" value="Pantoate_ligase"/>
</dbReference>
<comment type="subunit">
    <text evidence="13">Homodimer.</text>
</comment>
<dbReference type="GO" id="GO:0015940">
    <property type="term" value="P:pantothenate biosynthetic process"/>
    <property type="evidence" value="ECO:0007669"/>
    <property type="project" value="UniProtKB-UniRule"/>
</dbReference>
<comment type="function">
    <text evidence="12 13">Catalyzes the condensation of pantoate with beta-alanine in an ATP-dependent reaction via a pantoyl-adenylate intermediate.</text>
</comment>
<feature type="binding site" evidence="13">
    <location>
        <position position="48"/>
    </location>
    <ligand>
        <name>beta-alanine</name>
        <dbReference type="ChEBI" id="CHEBI:57966"/>
    </ligand>
</feature>
<evidence type="ECO:0000256" key="13">
    <source>
        <dbReference type="HAMAP-Rule" id="MF_00158"/>
    </source>
</evidence>
<keyword evidence="6 13" id="KW-0963">Cytoplasm</keyword>
<dbReference type="NCBIfam" id="TIGR00125">
    <property type="entry name" value="cyt_tran_rel"/>
    <property type="match status" value="1"/>
</dbReference>
<keyword evidence="15" id="KW-1185">Reference proteome</keyword>
<feature type="active site" description="Proton donor" evidence="13">
    <location>
        <position position="24"/>
    </location>
</feature>
<evidence type="ECO:0000313" key="15">
    <source>
        <dbReference type="Proteomes" id="UP000581447"/>
    </source>
</evidence>
<evidence type="ECO:0000256" key="11">
    <source>
        <dbReference type="ARBA" id="ARBA00048258"/>
    </source>
</evidence>
<dbReference type="Pfam" id="PF02569">
    <property type="entry name" value="Pantoate_ligase"/>
    <property type="match status" value="1"/>
</dbReference>
<dbReference type="Gene3D" id="3.30.1300.10">
    <property type="entry name" value="Pantoate-beta-alanine ligase, C-terminal domain"/>
    <property type="match status" value="1"/>
</dbReference>
<keyword evidence="10 13" id="KW-0067">ATP-binding</keyword>
<evidence type="ECO:0000256" key="12">
    <source>
        <dbReference type="ARBA" id="ARBA00055042"/>
    </source>
</evidence>
<feature type="binding site" evidence="13">
    <location>
        <position position="48"/>
    </location>
    <ligand>
        <name>(R)-pantoate</name>
        <dbReference type="ChEBI" id="CHEBI:15980"/>
    </ligand>
</feature>
<proteinExistence type="inferred from homology"/>
<dbReference type="NCBIfam" id="TIGR00018">
    <property type="entry name" value="panC"/>
    <property type="match status" value="1"/>
</dbReference>
<dbReference type="CDD" id="cd00560">
    <property type="entry name" value="PanC"/>
    <property type="match status" value="1"/>
</dbReference>
<feature type="binding site" evidence="13">
    <location>
        <begin position="17"/>
        <end position="24"/>
    </location>
    <ligand>
        <name>ATP</name>
        <dbReference type="ChEBI" id="CHEBI:30616"/>
    </ligand>
</feature>
<dbReference type="SUPFAM" id="SSF52374">
    <property type="entry name" value="Nucleotidylyl transferase"/>
    <property type="match status" value="1"/>
</dbReference>
<comment type="subcellular location">
    <subcellularLocation>
        <location evidence="1 13">Cytoplasm</location>
    </subcellularLocation>
</comment>
<dbReference type="EMBL" id="JACIEA010000004">
    <property type="protein sequence ID" value="MBB3944030.1"/>
    <property type="molecule type" value="Genomic_DNA"/>
</dbReference>
<dbReference type="InterPro" id="IPR042176">
    <property type="entry name" value="Pantoate_ligase_C"/>
</dbReference>
<dbReference type="PANTHER" id="PTHR21299:SF1">
    <property type="entry name" value="PANTOATE--BETA-ALANINE LIGASE"/>
    <property type="match status" value="1"/>
</dbReference>
<comment type="similarity">
    <text evidence="3 13">Belongs to the pantothenate synthetase family.</text>
</comment>
<dbReference type="GO" id="GO:0005829">
    <property type="term" value="C:cytosol"/>
    <property type="evidence" value="ECO:0007669"/>
    <property type="project" value="TreeGrafter"/>
</dbReference>
<dbReference type="Gene3D" id="3.40.50.620">
    <property type="entry name" value="HUPs"/>
    <property type="match status" value="1"/>
</dbReference>
<evidence type="ECO:0000256" key="6">
    <source>
        <dbReference type="ARBA" id="ARBA00022490"/>
    </source>
</evidence>
<dbReference type="UniPathway" id="UPA00028">
    <property type="reaction ID" value="UER00005"/>
</dbReference>
<keyword evidence="9 13" id="KW-0547">Nucleotide-binding</keyword>
<dbReference type="AlphaFoldDB" id="A0A840B560"/>
<comment type="miscellaneous">
    <text evidence="13">The reaction proceeds by a bi uni uni bi ping pong mechanism.</text>
</comment>
<protein>
    <recommendedName>
        <fullName evidence="5 13">Pantothenate synthetase</fullName>
        <shortName evidence="13">PS</shortName>
        <ecNumber evidence="4 13">6.3.2.1</ecNumber>
    </recommendedName>
    <alternativeName>
        <fullName evidence="13">Pantoate--beta-alanine ligase</fullName>
    </alternativeName>
    <alternativeName>
        <fullName evidence="13">Pantoate-activating enzyme</fullName>
    </alternativeName>
</protein>
<evidence type="ECO:0000256" key="1">
    <source>
        <dbReference type="ARBA" id="ARBA00004496"/>
    </source>
</evidence>
<dbReference type="GO" id="GO:0005524">
    <property type="term" value="F:ATP binding"/>
    <property type="evidence" value="ECO:0007669"/>
    <property type="project" value="UniProtKB-KW"/>
</dbReference>
<gene>
    <name evidence="13" type="primary">panC</name>
    <name evidence="14" type="ORF">GGR91_002299</name>
</gene>
<keyword evidence="7 13" id="KW-0436">Ligase</keyword>
<feature type="binding site" evidence="13">
    <location>
        <begin position="171"/>
        <end position="174"/>
    </location>
    <ligand>
        <name>ATP</name>
        <dbReference type="ChEBI" id="CHEBI:30616"/>
    </ligand>
</feature>
<name>A0A840B560_9SPHN</name>
<evidence type="ECO:0000256" key="4">
    <source>
        <dbReference type="ARBA" id="ARBA00012219"/>
    </source>
</evidence>
<accession>A0A840B560</accession>
<comment type="caution">
    <text evidence="14">The sequence shown here is derived from an EMBL/GenBank/DDBJ whole genome shotgun (WGS) entry which is preliminary data.</text>
</comment>
<evidence type="ECO:0000256" key="10">
    <source>
        <dbReference type="ARBA" id="ARBA00022840"/>
    </source>
</evidence>
<comment type="catalytic activity">
    <reaction evidence="11 13">
        <text>(R)-pantoate + beta-alanine + ATP = (R)-pantothenate + AMP + diphosphate + H(+)</text>
        <dbReference type="Rhea" id="RHEA:10912"/>
        <dbReference type="ChEBI" id="CHEBI:15378"/>
        <dbReference type="ChEBI" id="CHEBI:15980"/>
        <dbReference type="ChEBI" id="CHEBI:29032"/>
        <dbReference type="ChEBI" id="CHEBI:30616"/>
        <dbReference type="ChEBI" id="CHEBI:33019"/>
        <dbReference type="ChEBI" id="CHEBI:57966"/>
        <dbReference type="ChEBI" id="CHEBI:456215"/>
        <dbReference type="EC" id="6.3.2.1"/>
    </reaction>
</comment>
<dbReference type="EC" id="6.3.2.1" evidence="4 13"/>
<dbReference type="GO" id="GO:0004592">
    <property type="term" value="F:pantoate-beta-alanine ligase activity"/>
    <property type="evidence" value="ECO:0007669"/>
    <property type="project" value="UniProtKB-UniRule"/>
</dbReference>
<feature type="binding site" evidence="13">
    <location>
        <position position="140"/>
    </location>
    <ligand>
        <name>(R)-pantoate</name>
        <dbReference type="ChEBI" id="CHEBI:15980"/>
    </ligand>
</feature>
<organism evidence="14 15">
    <name type="scientific">Sphingorhabdus rigui</name>
    <dbReference type="NCBI Taxonomy" id="1282858"/>
    <lineage>
        <taxon>Bacteria</taxon>
        <taxon>Pseudomonadati</taxon>
        <taxon>Pseudomonadota</taxon>
        <taxon>Alphaproteobacteria</taxon>
        <taxon>Sphingomonadales</taxon>
        <taxon>Sphingomonadaceae</taxon>
        <taxon>Sphingorhabdus</taxon>
    </lineage>
</organism>
<dbReference type="InterPro" id="IPR014729">
    <property type="entry name" value="Rossmann-like_a/b/a_fold"/>
</dbReference>
<feature type="binding site" evidence="13">
    <location>
        <begin position="134"/>
        <end position="137"/>
    </location>
    <ligand>
        <name>ATP</name>
        <dbReference type="ChEBI" id="CHEBI:30616"/>
    </ligand>
</feature>
<evidence type="ECO:0000313" key="14">
    <source>
        <dbReference type="EMBL" id="MBB3944030.1"/>
    </source>
</evidence>
<evidence type="ECO:0000256" key="9">
    <source>
        <dbReference type="ARBA" id="ARBA00022741"/>
    </source>
</evidence>